<gene>
    <name evidence="11" type="ORF">H4R34_001796</name>
</gene>
<evidence type="ECO:0000256" key="1">
    <source>
        <dbReference type="ARBA" id="ARBA00022679"/>
    </source>
</evidence>
<dbReference type="InterPro" id="IPR044066">
    <property type="entry name" value="TRIAD_supradom"/>
</dbReference>
<evidence type="ECO:0000313" key="11">
    <source>
        <dbReference type="EMBL" id="KAJ1982200.1"/>
    </source>
</evidence>
<dbReference type="Pfam" id="PF22191">
    <property type="entry name" value="IBR_1"/>
    <property type="match status" value="1"/>
</dbReference>
<feature type="domain" description="RING-type" evidence="9">
    <location>
        <begin position="151"/>
        <end position="200"/>
    </location>
</feature>
<dbReference type="Gene3D" id="1.20.120.1750">
    <property type="match status" value="1"/>
</dbReference>
<dbReference type="SUPFAM" id="SSF57850">
    <property type="entry name" value="RING/U-box"/>
    <property type="match status" value="2"/>
</dbReference>
<evidence type="ECO:0000256" key="8">
    <source>
        <dbReference type="SAM" id="Phobius"/>
    </source>
</evidence>
<evidence type="ECO:0000313" key="12">
    <source>
        <dbReference type="Proteomes" id="UP001151582"/>
    </source>
</evidence>
<keyword evidence="5" id="KW-0833">Ubl conjugation pathway</keyword>
<keyword evidence="12" id="KW-1185">Reference proteome</keyword>
<dbReference type="PROSITE" id="PS00518">
    <property type="entry name" value="ZF_RING_1"/>
    <property type="match status" value="1"/>
</dbReference>
<proteinExistence type="predicted"/>
<evidence type="ECO:0000256" key="5">
    <source>
        <dbReference type="ARBA" id="ARBA00022786"/>
    </source>
</evidence>
<evidence type="ECO:0000256" key="7">
    <source>
        <dbReference type="PROSITE-ProRule" id="PRU00175"/>
    </source>
</evidence>
<keyword evidence="8" id="KW-1133">Transmembrane helix</keyword>
<evidence type="ECO:0000259" key="10">
    <source>
        <dbReference type="PROSITE" id="PS51873"/>
    </source>
</evidence>
<keyword evidence="2" id="KW-0479">Metal-binding</keyword>
<dbReference type="InterPro" id="IPR017907">
    <property type="entry name" value="Znf_RING_CS"/>
</dbReference>
<dbReference type="PANTHER" id="PTHR11685">
    <property type="entry name" value="RBR FAMILY RING FINGER AND IBR DOMAIN-CONTAINING"/>
    <property type="match status" value="1"/>
</dbReference>
<accession>A0A9W8B2Z0</accession>
<feature type="transmembrane region" description="Helical" evidence="8">
    <location>
        <begin position="43"/>
        <end position="69"/>
    </location>
</feature>
<evidence type="ECO:0000256" key="3">
    <source>
        <dbReference type="ARBA" id="ARBA00022737"/>
    </source>
</evidence>
<comment type="caution">
    <text evidence="11">The sequence shown here is derived from an EMBL/GenBank/DDBJ whole genome shotgun (WGS) entry which is preliminary data.</text>
</comment>
<evidence type="ECO:0000259" key="9">
    <source>
        <dbReference type="PROSITE" id="PS50089"/>
    </source>
</evidence>
<dbReference type="InterPro" id="IPR031127">
    <property type="entry name" value="E3_UB_ligase_RBR"/>
</dbReference>
<evidence type="ECO:0000256" key="2">
    <source>
        <dbReference type="ARBA" id="ARBA00022723"/>
    </source>
</evidence>
<organism evidence="11 12">
    <name type="scientific">Dimargaris verticillata</name>
    <dbReference type="NCBI Taxonomy" id="2761393"/>
    <lineage>
        <taxon>Eukaryota</taxon>
        <taxon>Fungi</taxon>
        <taxon>Fungi incertae sedis</taxon>
        <taxon>Zoopagomycota</taxon>
        <taxon>Kickxellomycotina</taxon>
        <taxon>Dimargaritomycetes</taxon>
        <taxon>Dimargaritales</taxon>
        <taxon>Dimargaritaceae</taxon>
        <taxon>Dimargaris</taxon>
    </lineage>
</organism>
<keyword evidence="1" id="KW-0808">Transferase</keyword>
<keyword evidence="4 7" id="KW-0863">Zinc-finger</keyword>
<dbReference type="GO" id="GO:0008270">
    <property type="term" value="F:zinc ion binding"/>
    <property type="evidence" value="ECO:0007669"/>
    <property type="project" value="UniProtKB-KW"/>
</dbReference>
<dbReference type="PROSITE" id="PS50089">
    <property type="entry name" value="ZF_RING_2"/>
    <property type="match status" value="1"/>
</dbReference>
<dbReference type="GO" id="GO:0016567">
    <property type="term" value="P:protein ubiquitination"/>
    <property type="evidence" value="ECO:0007669"/>
    <property type="project" value="InterPro"/>
</dbReference>
<dbReference type="InterPro" id="IPR013083">
    <property type="entry name" value="Znf_RING/FYVE/PHD"/>
</dbReference>
<reference evidence="11" key="1">
    <citation type="submission" date="2022-07" db="EMBL/GenBank/DDBJ databases">
        <title>Phylogenomic reconstructions and comparative analyses of Kickxellomycotina fungi.</title>
        <authorList>
            <person name="Reynolds N.K."/>
            <person name="Stajich J.E."/>
            <person name="Barry K."/>
            <person name="Grigoriev I.V."/>
            <person name="Crous P."/>
            <person name="Smith M.E."/>
        </authorList>
    </citation>
    <scope>NUCLEOTIDE SEQUENCE</scope>
    <source>
        <strain evidence="11">RSA 567</strain>
    </source>
</reference>
<keyword evidence="3" id="KW-0677">Repeat</keyword>
<dbReference type="OrthoDB" id="10264956at2759"/>
<dbReference type="GO" id="GO:0004842">
    <property type="term" value="F:ubiquitin-protein transferase activity"/>
    <property type="evidence" value="ECO:0007669"/>
    <property type="project" value="InterPro"/>
</dbReference>
<keyword evidence="8" id="KW-0812">Transmembrane</keyword>
<keyword evidence="8" id="KW-0472">Membrane</keyword>
<dbReference type="Gene3D" id="3.30.40.10">
    <property type="entry name" value="Zinc/RING finger domain, C3HC4 (zinc finger)"/>
    <property type="match status" value="1"/>
</dbReference>
<evidence type="ECO:0008006" key="13">
    <source>
        <dbReference type="Google" id="ProtNLM"/>
    </source>
</evidence>
<feature type="domain" description="RING-type" evidence="10">
    <location>
        <begin position="147"/>
        <end position="483"/>
    </location>
</feature>
<dbReference type="AlphaFoldDB" id="A0A9W8B2Z0"/>
<dbReference type="InterPro" id="IPR001841">
    <property type="entry name" value="Znf_RING"/>
</dbReference>
<protein>
    <recommendedName>
        <fullName evidence="13">RING-type domain-containing protein</fullName>
    </recommendedName>
</protein>
<sequence length="542" mass="60154">MLKAARYLETPRPAGAPAQGLAPPQLWKLVTWAMSVLAKVPEFIIYLLSRIIFYTLVSVLLLLIVPYYLYWYSSSVSVRQPAKGQERPATLVGAAWFVGLGQVLGAFFPGPTPSHAVDDALAPREDQPRVASKSTPYHLDDRQWLDLLHKCSICFDAPLDICLYRCGDQFCRACFERYVDTKVRDSWGIHITRIKCPVCSIDLSVTEWSRYVHPDVLARYRQYNRPFRAIMRQCGQCQAEVPAAVVPATKVLSKADLQSFVQTNLARMDALLANTRPQSEAITRLSEALYTTSSAYTGCFWPRHSVTDITSTTLALLDQMATETRVANHQNPCHNFMETIRAIHALVRGHMQVTTGAESWRELQFRAIAQFPETYCTQCNAQLCLQCGESSHHLGQTCLEYLAVVAAHAQAVADKKANHAATAVKDAQWMLTNGKRCPRCCILITRDEGCHQVHCLYCDHTFCWICLRPWSRDCGYFVCQKERVSGLQSPTSVTSPTACCSQAGAEGGKSNLGSSVGVAAGGDAPEDGVPDVQAIQARLHPY</sequence>
<evidence type="ECO:0000256" key="6">
    <source>
        <dbReference type="ARBA" id="ARBA00022833"/>
    </source>
</evidence>
<evidence type="ECO:0000256" key="4">
    <source>
        <dbReference type="ARBA" id="ARBA00022771"/>
    </source>
</evidence>
<dbReference type="Proteomes" id="UP001151582">
    <property type="component" value="Unassembled WGS sequence"/>
</dbReference>
<keyword evidence="6" id="KW-0862">Zinc</keyword>
<dbReference type="PROSITE" id="PS51873">
    <property type="entry name" value="TRIAD"/>
    <property type="match status" value="1"/>
</dbReference>
<name>A0A9W8B2Z0_9FUNG</name>
<dbReference type="EMBL" id="JANBQB010000098">
    <property type="protein sequence ID" value="KAJ1982200.1"/>
    <property type="molecule type" value="Genomic_DNA"/>
</dbReference>